<proteinExistence type="predicted"/>
<organism evidence="1">
    <name type="scientific">marine metagenome</name>
    <dbReference type="NCBI Taxonomy" id="408172"/>
    <lineage>
        <taxon>unclassified sequences</taxon>
        <taxon>metagenomes</taxon>
        <taxon>ecological metagenomes</taxon>
    </lineage>
</organism>
<sequence>MNLRKVTAILFLFVACVAFTGMQEAKADHRQPVRNAVRAVKSLSLAAPVRVLRARTPVRKLVACGRR</sequence>
<evidence type="ECO:0000313" key="1">
    <source>
        <dbReference type="EMBL" id="SVC48818.1"/>
    </source>
</evidence>
<accession>A0A382MJZ9</accession>
<dbReference type="AlphaFoldDB" id="A0A382MJZ9"/>
<dbReference type="PROSITE" id="PS51257">
    <property type="entry name" value="PROKAR_LIPOPROTEIN"/>
    <property type="match status" value="1"/>
</dbReference>
<name>A0A382MJZ9_9ZZZZ</name>
<protein>
    <submittedName>
        <fullName evidence="1">Uncharacterized protein</fullName>
    </submittedName>
</protein>
<dbReference type="EMBL" id="UINC01093974">
    <property type="protein sequence ID" value="SVC48818.1"/>
    <property type="molecule type" value="Genomic_DNA"/>
</dbReference>
<gene>
    <name evidence="1" type="ORF">METZ01_LOCUS301672</name>
</gene>
<reference evidence="1" key="1">
    <citation type="submission" date="2018-05" db="EMBL/GenBank/DDBJ databases">
        <authorList>
            <person name="Lanie J.A."/>
            <person name="Ng W.-L."/>
            <person name="Kazmierczak K.M."/>
            <person name="Andrzejewski T.M."/>
            <person name="Davidsen T.M."/>
            <person name="Wayne K.J."/>
            <person name="Tettelin H."/>
            <person name="Glass J.I."/>
            <person name="Rusch D."/>
            <person name="Podicherti R."/>
            <person name="Tsui H.-C.T."/>
            <person name="Winkler M.E."/>
        </authorList>
    </citation>
    <scope>NUCLEOTIDE SEQUENCE</scope>
</reference>